<proteinExistence type="predicted"/>
<dbReference type="RefSeq" id="WP_197662816.1">
    <property type="nucleotide sequence ID" value="NZ_JAEAGR010000028.1"/>
</dbReference>
<dbReference type="AlphaFoldDB" id="A0A8J7L3G4"/>
<evidence type="ECO:0000313" key="3">
    <source>
        <dbReference type="Proteomes" id="UP000623269"/>
    </source>
</evidence>
<feature type="transmembrane region" description="Helical" evidence="1">
    <location>
        <begin position="91"/>
        <end position="111"/>
    </location>
</feature>
<accession>A0A8J7L3G4</accession>
<dbReference type="Proteomes" id="UP000623269">
    <property type="component" value="Unassembled WGS sequence"/>
</dbReference>
<feature type="transmembrane region" description="Helical" evidence="1">
    <location>
        <begin position="117"/>
        <end position="140"/>
    </location>
</feature>
<feature type="transmembrane region" description="Helical" evidence="1">
    <location>
        <begin position="43"/>
        <end position="62"/>
    </location>
</feature>
<dbReference type="InterPro" id="IPR021354">
    <property type="entry name" value="DUF2975"/>
</dbReference>
<keyword evidence="1" id="KW-1133">Transmembrane helix</keyword>
<sequence>MKHGSTLFLKLALILIGIPVLALCVIGISRLINNPINPDYASILYPIIAGMYASTIPFYIALYKAFKLLNYIDNNTAFSDRSVVSLKHIKCCAIVFSALYVLMMPFLYLLAQKDDAPGLIIMGMVPVFASMVIAVFAAVLQKLLREAINLKSENDLTI</sequence>
<dbReference type="EMBL" id="JAEAGR010000028">
    <property type="protein sequence ID" value="MBH1942563.1"/>
    <property type="molecule type" value="Genomic_DNA"/>
</dbReference>
<keyword evidence="1" id="KW-0812">Transmembrane</keyword>
<dbReference type="Pfam" id="PF11188">
    <property type="entry name" value="DUF2975"/>
    <property type="match status" value="1"/>
</dbReference>
<protein>
    <submittedName>
        <fullName evidence="2">DUF2975 domain-containing protein</fullName>
    </submittedName>
</protein>
<feature type="transmembrane region" description="Helical" evidence="1">
    <location>
        <begin position="7"/>
        <end position="31"/>
    </location>
</feature>
<reference evidence="2" key="1">
    <citation type="submission" date="2020-12" db="EMBL/GenBank/DDBJ databases">
        <title>M. sibirica DSM 26468T genome.</title>
        <authorList>
            <person name="Thieme N."/>
            <person name="Rettenmaier R."/>
            <person name="Zverlov V."/>
            <person name="Liebl W."/>
        </authorList>
    </citation>
    <scope>NUCLEOTIDE SEQUENCE</scope>
    <source>
        <strain evidence="2">DSM 26468</strain>
    </source>
</reference>
<gene>
    <name evidence="2" type="ORF">I5677_16850</name>
</gene>
<name>A0A8J7L3G4_9FIRM</name>
<evidence type="ECO:0000256" key="1">
    <source>
        <dbReference type="SAM" id="Phobius"/>
    </source>
</evidence>
<keyword evidence="3" id="KW-1185">Reference proteome</keyword>
<evidence type="ECO:0000313" key="2">
    <source>
        <dbReference type="EMBL" id="MBH1942563.1"/>
    </source>
</evidence>
<keyword evidence="1" id="KW-0472">Membrane</keyword>
<organism evidence="2 3">
    <name type="scientific">Mobilitalea sibirica</name>
    <dbReference type="NCBI Taxonomy" id="1462919"/>
    <lineage>
        <taxon>Bacteria</taxon>
        <taxon>Bacillati</taxon>
        <taxon>Bacillota</taxon>
        <taxon>Clostridia</taxon>
        <taxon>Lachnospirales</taxon>
        <taxon>Lachnospiraceae</taxon>
        <taxon>Mobilitalea</taxon>
    </lineage>
</organism>
<comment type="caution">
    <text evidence="2">The sequence shown here is derived from an EMBL/GenBank/DDBJ whole genome shotgun (WGS) entry which is preliminary data.</text>
</comment>